<dbReference type="EMBL" id="BLTE01000007">
    <property type="protein sequence ID" value="GFK93920.1"/>
    <property type="molecule type" value="Genomic_DNA"/>
</dbReference>
<evidence type="ECO:0000313" key="1">
    <source>
        <dbReference type="EMBL" id="GFK93920.1"/>
    </source>
</evidence>
<evidence type="ECO:0000313" key="2">
    <source>
        <dbReference type="Proteomes" id="UP000494245"/>
    </source>
</evidence>
<organism evidence="1 2">
    <name type="scientific">Fundidesulfovibrio magnetotacticus</name>
    <dbReference type="NCBI Taxonomy" id="2730080"/>
    <lineage>
        <taxon>Bacteria</taxon>
        <taxon>Pseudomonadati</taxon>
        <taxon>Thermodesulfobacteriota</taxon>
        <taxon>Desulfovibrionia</taxon>
        <taxon>Desulfovibrionales</taxon>
        <taxon>Desulfovibrionaceae</taxon>
        <taxon>Fundidesulfovibrio</taxon>
    </lineage>
</organism>
<dbReference type="Proteomes" id="UP000494245">
    <property type="component" value="Unassembled WGS sequence"/>
</dbReference>
<dbReference type="AlphaFoldDB" id="A0A6V8LSH6"/>
<accession>A0A6V8LSH6</accession>
<sequence>MDTTLSLEIPPDPGYARVLTTAAEALARSRAMAPREQMRFQLAVEEFFLYLAKTLPDHGPVRVALTGSSYQTRASIRFRAEGLCLGALNACRPPAPSGAGDDGEPLSLILAGRVADRFRLESEGDGSFVLHAEVDKAYPAMDSPMGCVPVRPPYRVRAEADAGLLLRAAALAYARYPARHCPASFRTPGKFADMSLEGRFQSVMALDGASHPAGLLCWTRSGGRGLAFSGPFVFAPPGDGPQVARMLADAFLSAVAREKADIVFSERATQDVPPGYFEPLGELVFLGPEGAARQPVLYRHLREDAGEAVWADPESADFLRKAYDRLAMCRDILPARSPEAWERERSLFSVNLDKNKGLATLTPLLDGANVPENLRAHARALADKGAANILLYLDLSRAWEAALAGPAARAGFRPRLVLPFAGRSDLLVLQHEPDR</sequence>
<proteinExistence type="predicted"/>
<name>A0A6V8LSH6_9BACT</name>
<reference evidence="1 2" key="1">
    <citation type="submission" date="2020-04" db="EMBL/GenBank/DDBJ databases">
        <authorList>
            <consortium name="Desulfovibrio sp. FSS-1 genome sequencing consortium"/>
            <person name="Shimoshige H."/>
            <person name="Kobayashi H."/>
            <person name="Maekawa T."/>
        </authorList>
    </citation>
    <scope>NUCLEOTIDE SEQUENCE [LARGE SCALE GENOMIC DNA]</scope>
    <source>
        <strain evidence="1 2">SIID29052-01</strain>
    </source>
</reference>
<keyword evidence="2" id="KW-1185">Reference proteome</keyword>
<protein>
    <submittedName>
        <fullName evidence="1">Uncharacterized protein</fullName>
    </submittedName>
</protein>
<reference evidence="1 2" key="2">
    <citation type="submission" date="2020-05" db="EMBL/GenBank/DDBJ databases">
        <title>Draft genome sequence of Desulfovibrio sp. strainFSS-1.</title>
        <authorList>
            <person name="Shimoshige H."/>
            <person name="Kobayashi H."/>
            <person name="Maekawa T."/>
        </authorList>
    </citation>
    <scope>NUCLEOTIDE SEQUENCE [LARGE SCALE GENOMIC DNA]</scope>
    <source>
        <strain evidence="1 2">SIID29052-01</strain>
    </source>
</reference>
<comment type="caution">
    <text evidence="1">The sequence shown here is derived from an EMBL/GenBank/DDBJ whole genome shotgun (WGS) entry which is preliminary data.</text>
</comment>
<dbReference type="RefSeq" id="WP_173083480.1">
    <property type="nucleotide sequence ID" value="NZ_BLTE01000007.1"/>
</dbReference>
<gene>
    <name evidence="1" type="ORF">NNJEOMEG_01758</name>
</gene>